<sequence>MSASKGTVLVTGTNGGLGSAIVTDILHKPELASTYTGVYTVRKAATATRLQKILSGAPKSHRHNVIDMDLGSLASVKTTAAEINRRVAAGELPTIKVLILNAGYQDHEEITMTDDGYETSWQVNYLANQLLVLLLLQSLDKEKSRILIIGSWSHDIDDPRNKLGGSACFEGYDSLFPGPDELAKGKWSRPDTGGGWLTGFRRYGASKLCAVMLMHELVNRLAQDPQLSNVTVAGLDPGAMGSDLVRRGSSLMYNTIKFALPVVSPLLVWYNPNGPYRPLYKSAADAVHLAFEMKAPTGRLLYLNGTEELETGKEARDGTKRRALWAYGLEAAQIKRGDTILQDWQ</sequence>
<dbReference type="GO" id="GO:0005741">
    <property type="term" value="C:mitochondrial outer membrane"/>
    <property type="evidence" value="ECO:0007669"/>
    <property type="project" value="TreeGrafter"/>
</dbReference>
<evidence type="ECO:0000256" key="2">
    <source>
        <dbReference type="ARBA" id="ARBA00023621"/>
    </source>
</evidence>
<evidence type="ECO:0000313" key="4">
    <source>
        <dbReference type="Proteomes" id="UP000037904"/>
    </source>
</evidence>
<reference evidence="3 4" key="1">
    <citation type="submission" date="2015-04" db="EMBL/GenBank/DDBJ databases">
        <title>The draft genome sequence of Fusarium langsethiae, a T-2/HT-2 mycotoxin producer.</title>
        <authorList>
            <person name="Lysoe E."/>
            <person name="Divon H.H."/>
            <person name="Terzi V."/>
            <person name="Orru L."/>
            <person name="Lamontanara A."/>
            <person name="Kolseth A.-K."/>
            <person name="Frandsen R.J."/>
            <person name="Nielsen K."/>
            <person name="Thrane U."/>
        </authorList>
    </citation>
    <scope>NUCLEOTIDE SEQUENCE [LARGE SCALE GENOMIC DNA]</scope>
    <source>
        <strain evidence="3 4">Fl201059</strain>
    </source>
</reference>
<evidence type="ECO:0000256" key="1">
    <source>
        <dbReference type="ARBA" id="ARBA00023589"/>
    </source>
</evidence>
<dbReference type="GO" id="GO:0005811">
    <property type="term" value="C:lipid droplet"/>
    <property type="evidence" value="ECO:0007669"/>
    <property type="project" value="TreeGrafter"/>
</dbReference>
<dbReference type="AlphaFoldDB" id="A0A0M9F5V1"/>
<dbReference type="InterPro" id="IPR036291">
    <property type="entry name" value="NAD(P)-bd_dom_sf"/>
</dbReference>
<comment type="pathway">
    <text evidence="1">Steroid biosynthesis; zymosterol biosynthesis; zymosterol from lanosterol: step 5/6.</text>
</comment>
<protein>
    <recommendedName>
        <fullName evidence="2">3beta-hydroxysteroid 3-dehydrogenase</fullName>
        <ecNumber evidence="2">1.1.1.270</ecNumber>
    </recommendedName>
</protein>
<dbReference type="Pfam" id="PF00106">
    <property type="entry name" value="adh_short"/>
    <property type="match status" value="1"/>
</dbReference>
<dbReference type="Proteomes" id="UP000037904">
    <property type="component" value="Unassembled WGS sequence"/>
</dbReference>
<dbReference type="SUPFAM" id="SSF51735">
    <property type="entry name" value="NAD(P)-binding Rossmann-fold domains"/>
    <property type="match status" value="1"/>
</dbReference>
<dbReference type="PANTHER" id="PTHR43647">
    <property type="entry name" value="DEHYDROGENASE"/>
    <property type="match status" value="1"/>
</dbReference>
<dbReference type="GO" id="GO:0005789">
    <property type="term" value="C:endoplasmic reticulum membrane"/>
    <property type="evidence" value="ECO:0007669"/>
    <property type="project" value="TreeGrafter"/>
</dbReference>
<dbReference type="InterPro" id="IPR002347">
    <property type="entry name" value="SDR_fam"/>
</dbReference>
<organism evidence="3 4">
    <name type="scientific">Fusarium langsethiae</name>
    <dbReference type="NCBI Taxonomy" id="179993"/>
    <lineage>
        <taxon>Eukaryota</taxon>
        <taxon>Fungi</taxon>
        <taxon>Dikarya</taxon>
        <taxon>Ascomycota</taxon>
        <taxon>Pezizomycotina</taxon>
        <taxon>Sordariomycetes</taxon>
        <taxon>Hypocreomycetidae</taxon>
        <taxon>Hypocreales</taxon>
        <taxon>Nectriaceae</taxon>
        <taxon>Fusarium</taxon>
    </lineage>
</organism>
<dbReference type="PRINTS" id="PR00081">
    <property type="entry name" value="GDHRDH"/>
</dbReference>
<dbReference type="PANTHER" id="PTHR43647:SF4">
    <property type="entry name" value="KETOREDUCTASE (KR) DOMAIN-CONTAINING PROTEIN"/>
    <property type="match status" value="1"/>
</dbReference>
<comment type="caution">
    <text evidence="3">The sequence shown here is derived from an EMBL/GenBank/DDBJ whole genome shotgun (WGS) entry which is preliminary data.</text>
</comment>
<keyword evidence="4" id="KW-1185">Reference proteome</keyword>
<dbReference type="EC" id="1.1.1.270" evidence="2"/>
<dbReference type="Gene3D" id="3.40.50.720">
    <property type="entry name" value="NAD(P)-binding Rossmann-like Domain"/>
    <property type="match status" value="1"/>
</dbReference>
<dbReference type="InterPro" id="IPR051593">
    <property type="entry name" value="Ergosterol_Biosynth_ERG27"/>
</dbReference>
<dbReference type="OrthoDB" id="191139at2759"/>
<dbReference type="EMBL" id="JXCE01000003">
    <property type="protein sequence ID" value="KPA46612.1"/>
    <property type="molecule type" value="Genomic_DNA"/>
</dbReference>
<gene>
    <name evidence="3" type="ORF">FLAG1_00475</name>
</gene>
<name>A0A0M9F5V1_FUSLA</name>
<proteinExistence type="predicted"/>
<dbReference type="GO" id="GO:0000253">
    <property type="term" value="F:3-beta-hydroxysteroid 3-dehydrogenase (NADP+) activity"/>
    <property type="evidence" value="ECO:0007669"/>
    <property type="project" value="UniProtKB-EC"/>
</dbReference>
<accession>A0A0M9F5V1</accession>
<evidence type="ECO:0000313" key="3">
    <source>
        <dbReference type="EMBL" id="KPA46612.1"/>
    </source>
</evidence>